<proteinExistence type="predicted"/>
<dbReference type="EMBL" id="SAYA01000003">
    <property type="protein sequence ID" value="TXJ27856.1"/>
    <property type="molecule type" value="Genomic_DNA"/>
</dbReference>
<dbReference type="EMBL" id="SAYJ01000011">
    <property type="protein sequence ID" value="TXJ57735.1"/>
    <property type="molecule type" value="Genomic_DNA"/>
</dbReference>
<evidence type="ECO:0000313" key="7">
    <source>
        <dbReference type="Proteomes" id="UP000325013"/>
    </source>
</evidence>
<feature type="transmembrane region" description="Helical" evidence="1">
    <location>
        <begin position="36"/>
        <end position="57"/>
    </location>
</feature>
<name>A0A5C8G726_9SPIR</name>
<protein>
    <submittedName>
        <fullName evidence="4">Uncharacterized protein</fullName>
    </submittedName>
</protein>
<evidence type="ECO:0000313" key="2">
    <source>
        <dbReference type="EMBL" id="TXJ27856.1"/>
    </source>
</evidence>
<dbReference type="RefSeq" id="WP_147525659.1">
    <property type="nucleotide sequence ID" value="NZ_CAUDFA010000006.1"/>
</dbReference>
<keyword evidence="1" id="KW-1133">Transmembrane helix</keyword>
<evidence type="ECO:0000313" key="4">
    <source>
        <dbReference type="EMBL" id="TXJ57735.1"/>
    </source>
</evidence>
<gene>
    <name evidence="4" type="ORF">EPJ67_03550</name>
    <name evidence="3" type="ORF">EPJ70_00980</name>
    <name evidence="2" type="ORF">EPJ73_02400</name>
</gene>
<evidence type="ECO:0000313" key="3">
    <source>
        <dbReference type="EMBL" id="TXJ46745.1"/>
    </source>
</evidence>
<dbReference type="Proteomes" id="UP000325013">
    <property type="component" value="Unassembled WGS sequence"/>
</dbReference>
<dbReference type="OrthoDB" id="9966440at2"/>
<organism evidence="4 7">
    <name type="scientific">Brachyspira aalborgi</name>
    <dbReference type="NCBI Taxonomy" id="29522"/>
    <lineage>
        <taxon>Bacteria</taxon>
        <taxon>Pseudomonadati</taxon>
        <taxon>Spirochaetota</taxon>
        <taxon>Spirochaetia</taxon>
        <taxon>Brachyspirales</taxon>
        <taxon>Brachyspiraceae</taxon>
        <taxon>Brachyspira</taxon>
    </lineage>
</organism>
<dbReference type="Proteomes" id="UP000324574">
    <property type="component" value="Unassembled WGS sequence"/>
</dbReference>
<comment type="caution">
    <text evidence="4">The sequence shown here is derived from an EMBL/GenBank/DDBJ whole genome shotgun (WGS) entry which is preliminary data.</text>
</comment>
<keyword evidence="1" id="KW-0472">Membrane</keyword>
<dbReference type="AlphaFoldDB" id="A0A5C8G726"/>
<reference evidence="5 6" key="1">
    <citation type="journal article" date="1992" name="Lakartidningen">
        <title>[Penicillin V and not amoxicillin is the first choice preparation in acute otitis].</title>
        <authorList>
            <person name="Kamme C."/>
            <person name="Lundgren K."/>
            <person name="Prellner K."/>
        </authorList>
    </citation>
    <scope>NUCLEOTIDE SEQUENCE [LARGE SCALE GENOMIC DNA]</scope>
    <source>
        <strain evidence="4 7">PC2777IV</strain>
        <strain evidence="3 6">PC3714II</strain>
        <strain evidence="2 5">PC4597II</strain>
    </source>
</reference>
<feature type="transmembrane region" description="Helical" evidence="1">
    <location>
        <begin position="7"/>
        <end position="24"/>
    </location>
</feature>
<evidence type="ECO:0000313" key="5">
    <source>
        <dbReference type="Proteomes" id="UP000324336"/>
    </source>
</evidence>
<evidence type="ECO:0000313" key="6">
    <source>
        <dbReference type="Proteomes" id="UP000324574"/>
    </source>
</evidence>
<evidence type="ECO:0000256" key="1">
    <source>
        <dbReference type="SAM" id="Phobius"/>
    </source>
</evidence>
<dbReference type="Proteomes" id="UP000324336">
    <property type="component" value="Unassembled WGS sequence"/>
</dbReference>
<sequence length="82" mass="9105">MKRISNIFKVLIVIFIMYQYHRLSSLGALSSDSCKGLLFIGISCFFVLCPVDASIFAKNIMILKGKDNKIKQSEGESKNGNA</sequence>
<accession>A0A5C8G726</accession>
<dbReference type="EMBL" id="SAYG01000002">
    <property type="protein sequence ID" value="TXJ46745.1"/>
    <property type="molecule type" value="Genomic_DNA"/>
</dbReference>
<reference evidence="4" key="2">
    <citation type="submission" date="2019-01" db="EMBL/GenBank/DDBJ databases">
        <authorList>
            <person name="Thorell K."/>
        </authorList>
    </citation>
    <scope>NUCLEOTIDE SEQUENCE</scope>
    <source>
        <strain evidence="4">PC2777IV</strain>
        <strain evidence="3">PC3714II</strain>
        <strain evidence="2">PC4597II</strain>
    </source>
</reference>
<keyword evidence="1" id="KW-0812">Transmembrane</keyword>